<name>B0DC22_LACBS</name>
<sequence>MGGFSASDWLFDKVHEALKPMGLNVIRPANHVTRAVSNGAISFYLDHFVKSRVSKVTYGYFCHIPYDPSDQDHVDRVGDPFVSIAGEKRLSHSFDIILPKNTQVTESKEFRRSYFKDSTSPTEGFKDFSCPINCYRHGGTNPTSKWKNVDSDNYTQICSIKADLSHIVIPQSKVDGKYYHIDFDIILLFGLTELKAQVAWLEKVRRIAPLSTQCPLFRVLRNGPPQKYSMTQTLHKIDQAPYRDLPLLQSLSHSHPWSADRFALCRPCSQTVLESDSEESPKKQYQEKQIVANVLVHNHVKNRPSWPLRECKLSFEHPAFPLAQTRDAYHGGGGLWMGCSRLVNWVLIGCGTKASCTSKCRLGEASVYSIILTALADLADDGRRRLFASGQSGLVACLLFVSTPADAKCAESGSIGK</sequence>
<reference evidence="1 2" key="1">
    <citation type="journal article" date="2008" name="Nature">
        <title>The genome of Laccaria bicolor provides insights into mycorrhizal symbiosis.</title>
        <authorList>
            <person name="Martin F."/>
            <person name="Aerts A."/>
            <person name="Ahren D."/>
            <person name="Brun A."/>
            <person name="Danchin E.G.J."/>
            <person name="Duchaussoy F."/>
            <person name="Gibon J."/>
            <person name="Kohler A."/>
            <person name="Lindquist E."/>
            <person name="Pereda V."/>
            <person name="Salamov A."/>
            <person name="Shapiro H.J."/>
            <person name="Wuyts J."/>
            <person name="Blaudez D."/>
            <person name="Buee M."/>
            <person name="Brokstein P."/>
            <person name="Canbaeck B."/>
            <person name="Cohen D."/>
            <person name="Courty P.E."/>
            <person name="Coutinho P.M."/>
            <person name="Delaruelle C."/>
            <person name="Detter J.C."/>
            <person name="Deveau A."/>
            <person name="DiFazio S."/>
            <person name="Duplessis S."/>
            <person name="Fraissinet-Tachet L."/>
            <person name="Lucic E."/>
            <person name="Frey-Klett P."/>
            <person name="Fourrey C."/>
            <person name="Feussner I."/>
            <person name="Gay G."/>
            <person name="Grimwood J."/>
            <person name="Hoegger P.J."/>
            <person name="Jain P."/>
            <person name="Kilaru S."/>
            <person name="Labbe J."/>
            <person name="Lin Y.C."/>
            <person name="Legue V."/>
            <person name="Le Tacon F."/>
            <person name="Marmeisse R."/>
            <person name="Melayah D."/>
            <person name="Montanini B."/>
            <person name="Muratet M."/>
            <person name="Nehls U."/>
            <person name="Niculita-Hirzel H."/>
            <person name="Oudot-Le Secq M.P."/>
            <person name="Peter M."/>
            <person name="Quesneville H."/>
            <person name="Rajashekar B."/>
            <person name="Reich M."/>
            <person name="Rouhier N."/>
            <person name="Schmutz J."/>
            <person name="Yin T."/>
            <person name="Chalot M."/>
            <person name="Henrissat B."/>
            <person name="Kuees U."/>
            <person name="Lucas S."/>
            <person name="Van de Peer Y."/>
            <person name="Podila G.K."/>
            <person name="Polle A."/>
            <person name="Pukkila P.J."/>
            <person name="Richardson P.M."/>
            <person name="Rouze P."/>
            <person name="Sanders I.R."/>
            <person name="Stajich J.E."/>
            <person name="Tunlid A."/>
            <person name="Tuskan G."/>
            <person name="Grigoriev I.V."/>
        </authorList>
    </citation>
    <scope>NUCLEOTIDE SEQUENCE [LARGE SCALE GENOMIC DNA]</scope>
    <source>
        <strain evidence="2">S238N-H82 / ATCC MYA-4686</strain>
    </source>
</reference>
<dbReference type="RefSeq" id="XP_001881448.1">
    <property type="nucleotide sequence ID" value="XM_001881413.1"/>
</dbReference>
<dbReference type="AlphaFoldDB" id="B0DC22"/>
<evidence type="ECO:0000313" key="2">
    <source>
        <dbReference type="Proteomes" id="UP000001194"/>
    </source>
</evidence>
<dbReference type="EMBL" id="DS547103">
    <property type="protein sequence ID" value="EDR07659.1"/>
    <property type="molecule type" value="Genomic_DNA"/>
</dbReference>
<dbReference type="HOGENOM" id="CLU_658999_0_0_1"/>
<dbReference type="OrthoDB" id="2963168at2759"/>
<organism evidence="2">
    <name type="scientific">Laccaria bicolor (strain S238N-H82 / ATCC MYA-4686)</name>
    <name type="common">Bicoloured deceiver</name>
    <name type="synonym">Laccaria laccata var. bicolor</name>
    <dbReference type="NCBI Taxonomy" id="486041"/>
    <lineage>
        <taxon>Eukaryota</taxon>
        <taxon>Fungi</taxon>
        <taxon>Dikarya</taxon>
        <taxon>Basidiomycota</taxon>
        <taxon>Agaricomycotina</taxon>
        <taxon>Agaricomycetes</taxon>
        <taxon>Agaricomycetidae</taxon>
        <taxon>Agaricales</taxon>
        <taxon>Agaricineae</taxon>
        <taxon>Hydnangiaceae</taxon>
        <taxon>Laccaria</taxon>
    </lineage>
</organism>
<keyword evidence="2" id="KW-1185">Reference proteome</keyword>
<dbReference type="GeneID" id="6077244"/>
<dbReference type="InParanoid" id="B0DC22"/>
<gene>
    <name evidence="1" type="ORF">LACBIDRAFT_298010</name>
</gene>
<proteinExistence type="predicted"/>
<accession>B0DC22</accession>
<dbReference type="PANTHER" id="PTHR14187:SF5">
    <property type="entry name" value="HEAT SHOCK 70 KDA PROTEIN 12A"/>
    <property type="match status" value="1"/>
</dbReference>
<dbReference type="STRING" id="486041.B0DC22"/>
<dbReference type="KEGG" id="lbc:LACBIDRAFT_298010"/>
<evidence type="ECO:0000313" key="1">
    <source>
        <dbReference type="EMBL" id="EDR07659.1"/>
    </source>
</evidence>
<protein>
    <submittedName>
        <fullName evidence="1">Predicted protein</fullName>
    </submittedName>
</protein>
<dbReference type="PANTHER" id="PTHR14187">
    <property type="entry name" value="ALPHA KINASE/ELONGATION FACTOR 2 KINASE"/>
    <property type="match status" value="1"/>
</dbReference>
<dbReference type="Proteomes" id="UP000001194">
    <property type="component" value="Unassembled WGS sequence"/>
</dbReference>